<reference evidence="2" key="1">
    <citation type="submission" date="2016-03" db="EMBL/GenBank/DDBJ databases">
        <title>Flavobacterium columnare strain B185, complete genome.</title>
        <authorList>
            <person name="Sundberg L.-R."/>
            <person name="Papponen P."/>
            <person name="Laanto E."/>
        </authorList>
    </citation>
    <scope>NUCLEOTIDE SEQUENCE [LARGE SCALE GENOMIC DNA]</scope>
    <source>
        <strain evidence="2">B185</strain>
    </source>
</reference>
<dbReference type="RefSeq" id="WP_138424809.1">
    <property type="nucleotide sequence ID" value="NZ_CP010992.1"/>
</dbReference>
<protein>
    <submittedName>
        <fullName evidence="1">Uncharacterized protein</fullName>
    </submittedName>
</protein>
<gene>
    <name evidence="1" type="ORF">UN65_01570</name>
</gene>
<evidence type="ECO:0000313" key="2">
    <source>
        <dbReference type="Proteomes" id="UP000304840"/>
    </source>
</evidence>
<sequence>MSTLADNPRKVNLWQLLSSTTGYSKTYCKKVIEGERNADAKGAKKILEKYKELSKILGNEKTISS</sequence>
<accession>A0AAI8CFX5</accession>
<dbReference type="AlphaFoldDB" id="A0AAI8CFX5"/>
<evidence type="ECO:0000313" key="1">
    <source>
        <dbReference type="EMBL" id="AMO19217.1"/>
    </source>
</evidence>
<dbReference type="Proteomes" id="UP000304840">
    <property type="component" value="Chromosome"/>
</dbReference>
<dbReference type="EMBL" id="CP010992">
    <property type="protein sequence ID" value="AMO19217.1"/>
    <property type="molecule type" value="Genomic_DNA"/>
</dbReference>
<organism evidence="1 2">
    <name type="scientific">Flavobacterium columnare</name>
    <dbReference type="NCBI Taxonomy" id="996"/>
    <lineage>
        <taxon>Bacteria</taxon>
        <taxon>Pseudomonadati</taxon>
        <taxon>Bacteroidota</taxon>
        <taxon>Flavobacteriia</taxon>
        <taxon>Flavobacteriales</taxon>
        <taxon>Flavobacteriaceae</taxon>
        <taxon>Flavobacterium</taxon>
    </lineage>
</organism>
<proteinExistence type="predicted"/>
<name>A0AAI8CFX5_9FLAO</name>
<reference evidence="1 2" key="2">
    <citation type="submission" date="2019-05" db="EMBL/GenBank/DDBJ databases">
        <authorList>
            <person name="Ravantti J.J."/>
        </authorList>
    </citation>
    <scope>NUCLEOTIDE SEQUENCE [LARGE SCALE GENOMIC DNA]</scope>
    <source>
        <strain evidence="1 2">B185</strain>
    </source>
</reference>